<name>A0A0C3CGH5_PILCF</name>
<feature type="compositionally biased region" description="Acidic residues" evidence="1">
    <location>
        <begin position="45"/>
        <end position="55"/>
    </location>
</feature>
<feature type="region of interest" description="Disordered" evidence="1">
    <location>
        <begin position="194"/>
        <end position="229"/>
    </location>
</feature>
<evidence type="ECO:0000313" key="2">
    <source>
        <dbReference type="EMBL" id="KIM88857.1"/>
    </source>
</evidence>
<protein>
    <submittedName>
        <fullName evidence="2">Uncharacterized protein</fullName>
    </submittedName>
</protein>
<keyword evidence="3" id="KW-1185">Reference proteome</keyword>
<evidence type="ECO:0000256" key="1">
    <source>
        <dbReference type="SAM" id="MobiDB-lite"/>
    </source>
</evidence>
<reference evidence="2 3" key="1">
    <citation type="submission" date="2014-04" db="EMBL/GenBank/DDBJ databases">
        <authorList>
            <consortium name="DOE Joint Genome Institute"/>
            <person name="Kuo A."/>
            <person name="Tarkka M."/>
            <person name="Buscot F."/>
            <person name="Kohler A."/>
            <person name="Nagy L.G."/>
            <person name="Floudas D."/>
            <person name="Copeland A."/>
            <person name="Barry K.W."/>
            <person name="Cichocki N."/>
            <person name="Veneault-Fourrey C."/>
            <person name="LaButti K."/>
            <person name="Lindquist E.A."/>
            <person name="Lipzen A."/>
            <person name="Lundell T."/>
            <person name="Morin E."/>
            <person name="Murat C."/>
            <person name="Sun H."/>
            <person name="Tunlid A."/>
            <person name="Henrissat B."/>
            <person name="Grigoriev I.V."/>
            <person name="Hibbett D.S."/>
            <person name="Martin F."/>
            <person name="Nordberg H.P."/>
            <person name="Cantor M.N."/>
            <person name="Hua S.X."/>
        </authorList>
    </citation>
    <scope>NUCLEOTIDE SEQUENCE [LARGE SCALE GENOMIC DNA]</scope>
    <source>
        <strain evidence="2 3">F 1598</strain>
    </source>
</reference>
<proteinExistence type="predicted"/>
<reference evidence="3" key="2">
    <citation type="submission" date="2015-01" db="EMBL/GenBank/DDBJ databases">
        <title>Evolutionary Origins and Diversification of the Mycorrhizal Mutualists.</title>
        <authorList>
            <consortium name="DOE Joint Genome Institute"/>
            <consortium name="Mycorrhizal Genomics Consortium"/>
            <person name="Kohler A."/>
            <person name="Kuo A."/>
            <person name="Nagy L.G."/>
            <person name="Floudas D."/>
            <person name="Copeland A."/>
            <person name="Barry K.W."/>
            <person name="Cichocki N."/>
            <person name="Veneault-Fourrey C."/>
            <person name="LaButti K."/>
            <person name="Lindquist E.A."/>
            <person name="Lipzen A."/>
            <person name="Lundell T."/>
            <person name="Morin E."/>
            <person name="Murat C."/>
            <person name="Riley R."/>
            <person name="Ohm R."/>
            <person name="Sun H."/>
            <person name="Tunlid A."/>
            <person name="Henrissat B."/>
            <person name="Grigoriev I.V."/>
            <person name="Hibbett D.S."/>
            <person name="Martin F."/>
        </authorList>
    </citation>
    <scope>NUCLEOTIDE SEQUENCE [LARGE SCALE GENOMIC DNA]</scope>
    <source>
        <strain evidence="3">F 1598</strain>
    </source>
</reference>
<feature type="region of interest" description="Disordered" evidence="1">
    <location>
        <begin position="29"/>
        <end position="84"/>
    </location>
</feature>
<dbReference type="AlphaFoldDB" id="A0A0C3CGH5"/>
<dbReference type="InParanoid" id="A0A0C3CGH5"/>
<accession>A0A0C3CGH5</accession>
<dbReference type="Proteomes" id="UP000054166">
    <property type="component" value="Unassembled WGS sequence"/>
</dbReference>
<gene>
    <name evidence="2" type="ORF">PILCRDRAFT_3027</name>
</gene>
<dbReference type="EMBL" id="KN832976">
    <property type="protein sequence ID" value="KIM88857.1"/>
    <property type="molecule type" value="Genomic_DNA"/>
</dbReference>
<dbReference type="OrthoDB" id="3063862at2759"/>
<dbReference type="HOGENOM" id="CLU_839668_0_0_1"/>
<feature type="compositionally biased region" description="Basic and acidic residues" evidence="1">
    <location>
        <begin position="34"/>
        <end position="44"/>
    </location>
</feature>
<organism evidence="2 3">
    <name type="scientific">Piloderma croceum (strain F 1598)</name>
    <dbReference type="NCBI Taxonomy" id="765440"/>
    <lineage>
        <taxon>Eukaryota</taxon>
        <taxon>Fungi</taxon>
        <taxon>Dikarya</taxon>
        <taxon>Basidiomycota</taxon>
        <taxon>Agaricomycotina</taxon>
        <taxon>Agaricomycetes</taxon>
        <taxon>Agaricomycetidae</taxon>
        <taxon>Atheliales</taxon>
        <taxon>Atheliaceae</taxon>
        <taxon>Piloderma</taxon>
    </lineage>
</organism>
<evidence type="ECO:0000313" key="3">
    <source>
        <dbReference type="Proteomes" id="UP000054166"/>
    </source>
</evidence>
<sequence>MSSTIDASLFRIVIMARLKKSVEIILSSDDEKSDDLNIKDHNDPESDDDDDDEEESLHLPTPPATTRKRKRGQKEKEQVPEMPEEITYMLTLTSVTELKKAASKRKTKSANIRLNSDEPFDTFKAQVLVKIGHALKPRTESIANYELRCTINCVISKPGMDVESEEDYTMMVESALKSKSPHIVNICVEEIERDAGANKENEQNEDSDDYDTGKKKKKKKQPPVYAANNEKMENVRKLREEWSCKKSGSTCGSTYCFIDPKTDTHIPLSHEHFDAWGMAMMNPNGSVTLHQPPNNKLFDPSQTTRISPVVQHRKAEQAAIASSSPSYISWQ</sequence>